<reference evidence="1 2" key="1">
    <citation type="journal article" date="2022" name="Plant J.">
        <title>Chromosome-level genome of Camellia lanceoleosa provides a valuable resource for understanding genome evolution and self-incompatibility.</title>
        <authorList>
            <person name="Gong W."/>
            <person name="Xiao S."/>
            <person name="Wang L."/>
            <person name="Liao Z."/>
            <person name="Chang Y."/>
            <person name="Mo W."/>
            <person name="Hu G."/>
            <person name="Li W."/>
            <person name="Zhao G."/>
            <person name="Zhu H."/>
            <person name="Hu X."/>
            <person name="Ji K."/>
            <person name="Xiang X."/>
            <person name="Song Q."/>
            <person name="Yuan D."/>
            <person name="Jin S."/>
            <person name="Zhang L."/>
        </authorList>
    </citation>
    <scope>NUCLEOTIDE SEQUENCE [LARGE SCALE GENOMIC DNA]</scope>
    <source>
        <strain evidence="1">SQ_2022a</strain>
    </source>
</reference>
<gene>
    <name evidence="1" type="ORF">LOK49_LG13G00159</name>
</gene>
<dbReference type="EMBL" id="CM045771">
    <property type="protein sequence ID" value="KAI7987972.1"/>
    <property type="molecule type" value="Genomic_DNA"/>
</dbReference>
<accession>A0ACC0FGV1</accession>
<organism evidence="1 2">
    <name type="scientific">Camellia lanceoleosa</name>
    <dbReference type="NCBI Taxonomy" id="1840588"/>
    <lineage>
        <taxon>Eukaryota</taxon>
        <taxon>Viridiplantae</taxon>
        <taxon>Streptophyta</taxon>
        <taxon>Embryophyta</taxon>
        <taxon>Tracheophyta</taxon>
        <taxon>Spermatophyta</taxon>
        <taxon>Magnoliopsida</taxon>
        <taxon>eudicotyledons</taxon>
        <taxon>Gunneridae</taxon>
        <taxon>Pentapetalae</taxon>
        <taxon>asterids</taxon>
        <taxon>Ericales</taxon>
        <taxon>Theaceae</taxon>
        <taxon>Camellia</taxon>
    </lineage>
</organism>
<keyword evidence="2" id="KW-1185">Reference proteome</keyword>
<evidence type="ECO:0000313" key="1">
    <source>
        <dbReference type="EMBL" id="KAI7987972.1"/>
    </source>
</evidence>
<sequence>MEQNEARPKASYFVTELVEDVNSIFKPKVNKAQSAICMEELNPSSSPERYRPSVLTTDLSISKVFNCLSLSRPLDEEDWCERTSTKRLKRVEMGKEGAEVTMKALGVIERKPKAKVLDQKVGHPRRKPLVDIQVNTSVLEVMMSQLGDIPVGVVSLDVDDHCSQDCDAILSILVSIKEEDDTFVWHYDTKGCYTVKSGYQEAAKQAHLGSNLPSSSLGWSEKEWRRCANTDCCLVCLKMVEPLEHLLFECEWTKKVWFGCGLGLRSDDLGRHLVKDWLGMWFQSLGTSNWGKTVICSLVWMAWTIWKARNDHLFNQCRVDPIEVIMKARRDEDELLATCKVPSAPSDVSSGVHNNGSG</sequence>
<protein>
    <submittedName>
        <fullName evidence="1">Uncharacterized protein</fullName>
    </submittedName>
</protein>
<comment type="caution">
    <text evidence="1">The sequence shown here is derived from an EMBL/GenBank/DDBJ whole genome shotgun (WGS) entry which is preliminary data.</text>
</comment>
<dbReference type="Proteomes" id="UP001060215">
    <property type="component" value="Chromosome 14"/>
</dbReference>
<name>A0ACC0FGV1_9ERIC</name>
<proteinExistence type="predicted"/>
<evidence type="ECO:0000313" key="2">
    <source>
        <dbReference type="Proteomes" id="UP001060215"/>
    </source>
</evidence>